<evidence type="ECO:0000259" key="13">
    <source>
        <dbReference type="Pfam" id="PF01288"/>
    </source>
</evidence>
<dbReference type="GO" id="GO:0003848">
    <property type="term" value="F:2-amino-4-hydroxy-6-hydroxymethyldihydropteridine diphosphokinase activity"/>
    <property type="evidence" value="ECO:0007669"/>
    <property type="project" value="UniProtKB-EC"/>
</dbReference>
<dbReference type="PATRIC" id="fig|39960.10.peg.2767"/>
<evidence type="ECO:0000256" key="8">
    <source>
        <dbReference type="ARBA" id="ARBA00022840"/>
    </source>
</evidence>
<dbReference type="AlphaFoldDB" id="A0A074M3W7"/>
<dbReference type="Gene3D" id="3.30.70.560">
    <property type="entry name" value="7,8-Dihydro-6-hydroxymethylpterin-pyrophosphokinase HPPK"/>
    <property type="match status" value="1"/>
</dbReference>
<dbReference type="Proteomes" id="UP000027866">
    <property type="component" value="Unassembled WGS sequence"/>
</dbReference>
<feature type="domain" description="7,8-dihydro-6-hydroxymethylpterin-pyrophosphokinase" evidence="13">
    <location>
        <begin position="7"/>
        <end position="135"/>
    </location>
</feature>
<comment type="similarity">
    <text evidence="2">Belongs to the HPPK family.</text>
</comment>
<organism evidence="14 15">
    <name type="scientific">Erythrobacter litoralis</name>
    <dbReference type="NCBI Taxonomy" id="39960"/>
    <lineage>
        <taxon>Bacteria</taxon>
        <taxon>Pseudomonadati</taxon>
        <taxon>Pseudomonadota</taxon>
        <taxon>Alphaproteobacteria</taxon>
        <taxon>Sphingomonadales</taxon>
        <taxon>Erythrobacteraceae</taxon>
        <taxon>Erythrobacter/Porphyrobacter group</taxon>
        <taxon>Erythrobacter</taxon>
    </lineage>
</organism>
<dbReference type="RefSeq" id="WP_034906763.1">
    <property type="nucleotide sequence ID" value="NZ_CP017057.1"/>
</dbReference>
<dbReference type="GO" id="GO:0016301">
    <property type="term" value="F:kinase activity"/>
    <property type="evidence" value="ECO:0007669"/>
    <property type="project" value="UniProtKB-KW"/>
</dbReference>
<dbReference type="SUPFAM" id="SSF55083">
    <property type="entry name" value="6-hydroxymethyl-7,8-dihydropterin pyrophosphokinase, HPPK"/>
    <property type="match status" value="1"/>
</dbReference>
<evidence type="ECO:0000256" key="9">
    <source>
        <dbReference type="ARBA" id="ARBA00022909"/>
    </source>
</evidence>
<evidence type="ECO:0000313" key="14">
    <source>
        <dbReference type="EMBL" id="KEO89316.1"/>
    </source>
</evidence>
<keyword evidence="9" id="KW-0289">Folate biosynthesis</keyword>
<reference evidence="14 15" key="1">
    <citation type="submission" date="2014-04" db="EMBL/GenBank/DDBJ databases">
        <title>A comprehensive comparison of genomes of Erythrobacter spp. Strains.</title>
        <authorList>
            <person name="Zheng Q."/>
        </authorList>
    </citation>
    <scope>NUCLEOTIDE SEQUENCE [LARGE SCALE GENOMIC DNA]</scope>
    <source>
        <strain evidence="14 15">DSM 8509</strain>
    </source>
</reference>
<dbReference type="GO" id="GO:0046656">
    <property type="term" value="P:folic acid biosynthetic process"/>
    <property type="evidence" value="ECO:0007669"/>
    <property type="project" value="UniProtKB-KW"/>
</dbReference>
<dbReference type="InterPro" id="IPR000550">
    <property type="entry name" value="Hppk"/>
</dbReference>
<dbReference type="EMBL" id="JMIX01000015">
    <property type="protein sequence ID" value="KEO89316.1"/>
    <property type="molecule type" value="Genomic_DNA"/>
</dbReference>
<dbReference type="EC" id="2.7.6.3" evidence="3"/>
<keyword evidence="8" id="KW-0067">ATP-binding</keyword>
<proteinExistence type="inferred from homology"/>
<evidence type="ECO:0000256" key="11">
    <source>
        <dbReference type="ARBA" id="ARBA00029766"/>
    </source>
</evidence>
<evidence type="ECO:0000256" key="10">
    <source>
        <dbReference type="ARBA" id="ARBA00029409"/>
    </source>
</evidence>
<evidence type="ECO:0000256" key="2">
    <source>
        <dbReference type="ARBA" id="ARBA00005810"/>
    </source>
</evidence>
<dbReference type="PANTHER" id="PTHR43071:SF1">
    <property type="entry name" value="2-AMINO-4-HYDROXY-6-HYDROXYMETHYLDIHYDROPTERIDINE PYROPHOSPHOKINASE"/>
    <property type="match status" value="1"/>
</dbReference>
<dbReference type="UniPathway" id="UPA00077">
    <property type="reaction ID" value="UER00155"/>
</dbReference>
<dbReference type="NCBIfam" id="TIGR01498">
    <property type="entry name" value="folK"/>
    <property type="match status" value="1"/>
</dbReference>
<protein>
    <recommendedName>
        <fullName evidence="4">2-amino-4-hydroxy-6-hydroxymethyldihydropteridine pyrophosphokinase</fullName>
        <ecNumber evidence="3">2.7.6.3</ecNumber>
    </recommendedName>
    <alternativeName>
        <fullName evidence="11">6-hydroxymethyl-7,8-dihydropterin pyrophosphokinase</fullName>
    </alternativeName>
    <alternativeName>
        <fullName evidence="12">7,8-dihydro-6-hydroxymethylpterin-pyrophosphokinase</fullName>
    </alternativeName>
</protein>
<evidence type="ECO:0000256" key="6">
    <source>
        <dbReference type="ARBA" id="ARBA00022741"/>
    </source>
</evidence>
<dbReference type="GO" id="GO:0046654">
    <property type="term" value="P:tetrahydrofolate biosynthetic process"/>
    <property type="evidence" value="ECO:0007669"/>
    <property type="project" value="UniProtKB-UniPathway"/>
</dbReference>
<name>A0A074M3W7_9SPHN</name>
<keyword evidence="5" id="KW-0808">Transferase</keyword>
<accession>A0A074M3W7</accession>
<evidence type="ECO:0000313" key="15">
    <source>
        <dbReference type="Proteomes" id="UP000027866"/>
    </source>
</evidence>
<dbReference type="OrthoDB" id="9808041at2"/>
<comment type="pathway">
    <text evidence="1">Cofactor biosynthesis; tetrahydrofolate biosynthesis; 2-amino-4-hydroxy-6-hydroxymethyl-7,8-dihydropteridine diphosphate from 7,8-dihydroneopterin triphosphate: step 4/4.</text>
</comment>
<evidence type="ECO:0000256" key="7">
    <source>
        <dbReference type="ARBA" id="ARBA00022777"/>
    </source>
</evidence>
<evidence type="ECO:0000256" key="1">
    <source>
        <dbReference type="ARBA" id="ARBA00005051"/>
    </source>
</evidence>
<dbReference type="Pfam" id="PF01288">
    <property type="entry name" value="HPPK"/>
    <property type="match status" value="1"/>
</dbReference>
<comment type="function">
    <text evidence="10">Catalyzes the transfer of pyrophosphate from adenosine triphosphate (ATP) to 6-hydroxymethyl-7,8-dihydropterin, an enzymatic step in folate biosynthesis pathway.</text>
</comment>
<keyword evidence="7 14" id="KW-0418">Kinase</keyword>
<evidence type="ECO:0000256" key="4">
    <source>
        <dbReference type="ARBA" id="ARBA00016218"/>
    </source>
</evidence>
<dbReference type="CDD" id="cd00483">
    <property type="entry name" value="HPPK"/>
    <property type="match status" value="1"/>
</dbReference>
<evidence type="ECO:0000256" key="12">
    <source>
        <dbReference type="ARBA" id="ARBA00033413"/>
    </source>
</evidence>
<keyword evidence="15" id="KW-1185">Reference proteome</keyword>
<gene>
    <name evidence="14" type="ORF">EH32_04085</name>
</gene>
<dbReference type="InterPro" id="IPR035907">
    <property type="entry name" value="Hppk_sf"/>
</dbReference>
<dbReference type="KEGG" id="elq:Ga0102493_11521"/>
<comment type="caution">
    <text evidence="14">The sequence shown here is derived from an EMBL/GenBank/DDBJ whole genome shotgun (WGS) entry which is preliminary data.</text>
</comment>
<evidence type="ECO:0000256" key="5">
    <source>
        <dbReference type="ARBA" id="ARBA00022679"/>
    </source>
</evidence>
<dbReference type="GO" id="GO:0005524">
    <property type="term" value="F:ATP binding"/>
    <property type="evidence" value="ECO:0007669"/>
    <property type="project" value="UniProtKB-KW"/>
</dbReference>
<evidence type="ECO:0000256" key="3">
    <source>
        <dbReference type="ARBA" id="ARBA00013253"/>
    </source>
</evidence>
<dbReference type="PANTHER" id="PTHR43071">
    <property type="entry name" value="2-AMINO-4-HYDROXY-6-HYDROXYMETHYLDIHYDROPTERIDINE PYROPHOSPHOKINASE"/>
    <property type="match status" value="1"/>
</dbReference>
<keyword evidence="6" id="KW-0547">Nucleotide-binding</keyword>
<sequence length="162" mass="18037">MSSLYLVALGSNRRHHLYGLPRAVVHAAMEELAAFGTVMARSRVVRSAPVGAAQRRFANAASVLASEYDPPALLAALKRMEREFGRRPGRRWGDRVLDLDIVLWSGGEWADEALSVPHPHFRERAFVLGPACEVARSWRDPVTGLTIAQLTRRLTRCEALPR</sequence>